<dbReference type="InterPro" id="IPR019786">
    <property type="entry name" value="Zinc_finger_PHD-type_CS"/>
</dbReference>
<feature type="region of interest" description="Disordered" evidence="5">
    <location>
        <begin position="550"/>
        <end position="608"/>
    </location>
</feature>
<feature type="compositionally biased region" description="Low complexity" evidence="5">
    <location>
        <begin position="591"/>
        <end position="606"/>
    </location>
</feature>
<reference evidence="7 8" key="1">
    <citation type="submission" date="2017-03" db="EMBL/GenBank/DDBJ databases">
        <title>Genome Survey of Euroglyphus maynei.</title>
        <authorList>
            <person name="Arlian L.G."/>
            <person name="Morgan M.S."/>
            <person name="Rider S.D."/>
        </authorList>
    </citation>
    <scope>NUCLEOTIDE SEQUENCE [LARGE SCALE GENOMIC DNA]</scope>
    <source>
        <strain evidence="7">Arlian Lab</strain>
        <tissue evidence="7">Whole body</tissue>
    </source>
</reference>
<evidence type="ECO:0000313" key="8">
    <source>
        <dbReference type="Proteomes" id="UP000194236"/>
    </source>
</evidence>
<dbReference type="InterPro" id="IPR038028">
    <property type="entry name" value="BPTF"/>
</dbReference>
<keyword evidence="3" id="KW-0862">Zinc</keyword>
<feature type="compositionally biased region" description="Low complexity" evidence="5">
    <location>
        <begin position="47"/>
        <end position="69"/>
    </location>
</feature>
<accession>A0A1Y3BML4</accession>
<dbReference type="PANTHER" id="PTHR45975:SF2">
    <property type="entry name" value="NUCLEOSOME-REMODELING FACTOR SUBUNIT BPTF"/>
    <property type="match status" value="1"/>
</dbReference>
<dbReference type="Pfam" id="PF00628">
    <property type="entry name" value="PHD"/>
    <property type="match status" value="2"/>
</dbReference>
<evidence type="ECO:0000256" key="3">
    <source>
        <dbReference type="ARBA" id="ARBA00022833"/>
    </source>
</evidence>
<keyword evidence="1" id="KW-0479">Metal-binding</keyword>
<feature type="compositionally biased region" description="Polar residues" evidence="5">
    <location>
        <begin position="455"/>
        <end position="476"/>
    </location>
</feature>
<dbReference type="InterPro" id="IPR011011">
    <property type="entry name" value="Znf_FYVE_PHD"/>
</dbReference>
<evidence type="ECO:0000256" key="5">
    <source>
        <dbReference type="SAM" id="MobiDB-lite"/>
    </source>
</evidence>
<comment type="caution">
    <text evidence="7">The sequence shown here is derived from an EMBL/GenBank/DDBJ whole genome shotgun (WGS) entry which is preliminary data.</text>
</comment>
<dbReference type="SMART" id="SM00249">
    <property type="entry name" value="PHD"/>
    <property type="match status" value="2"/>
</dbReference>
<feature type="compositionally biased region" description="Low complexity" evidence="5">
    <location>
        <begin position="425"/>
        <end position="442"/>
    </location>
</feature>
<feature type="domain" description="PHD-type" evidence="6">
    <location>
        <begin position="622"/>
        <end position="673"/>
    </location>
</feature>
<dbReference type="AlphaFoldDB" id="A0A1Y3BML4"/>
<feature type="compositionally biased region" description="Low complexity" evidence="5">
    <location>
        <begin position="559"/>
        <end position="575"/>
    </location>
</feature>
<feature type="compositionally biased region" description="Basic residues" evidence="5">
    <location>
        <begin position="580"/>
        <end position="590"/>
    </location>
</feature>
<protein>
    <recommendedName>
        <fullName evidence="6">PHD-type domain-containing protein</fullName>
    </recommendedName>
</protein>
<feature type="domain" description="PHD-type" evidence="6">
    <location>
        <begin position="497"/>
        <end position="547"/>
    </location>
</feature>
<name>A0A1Y3BML4_EURMA</name>
<keyword evidence="8" id="KW-1185">Reference proteome</keyword>
<organism evidence="7 8">
    <name type="scientific">Euroglyphus maynei</name>
    <name type="common">Mayne's house dust mite</name>
    <dbReference type="NCBI Taxonomy" id="6958"/>
    <lineage>
        <taxon>Eukaryota</taxon>
        <taxon>Metazoa</taxon>
        <taxon>Ecdysozoa</taxon>
        <taxon>Arthropoda</taxon>
        <taxon>Chelicerata</taxon>
        <taxon>Arachnida</taxon>
        <taxon>Acari</taxon>
        <taxon>Acariformes</taxon>
        <taxon>Sarcoptiformes</taxon>
        <taxon>Astigmata</taxon>
        <taxon>Psoroptidia</taxon>
        <taxon>Analgoidea</taxon>
        <taxon>Pyroglyphidae</taxon>
        <taxon>Pyroglyphinae</taxon>
        <taxon>Euroglyphus</taxon>
    </lineage>
</organism>
<dbReference type="PROSITE" id="PS50016">
    <property type="entry name" value="ZF_PHD_2"/>
    <property type="match status" value="2"/>
</dbReference>
<dbReference type="Gene3D" id="3.30.40.10">
    <property type="entry name" value="Zinc/RING finger domain, C3HC4 (zinc finger)"/>
    <property type="match status" value="2"/>
</dbReference>
<dbReference type="InterPro" id="IPR013083">
    <property type="entry name" value="Znf_RING/FYVE/PHD"/>
</dbReference>
<proteinExistence type="predicted"/>
<evidence type="ECO:0000256" key="1">
    <source>
        <dbReference type="ARBA" id="ARBA00022723"/>
    </source>
</evidence>
<dbReference type="EMBL" id="MUJZ01014976">
    <property type="protein sequence ID" value="OTF81168.1"/>
    <property type="molecule type" value="Genomic_DNA"/>
</dbReference>
<evidence type="ECO:0000256" key="2">
    <source>
        <dbReference type="ARBA" id="ARBA00022771"/>
    </source>
</evidence>
<dbReference type="GO" id="GO:0016589">
    <property type="term" value="C:NURF complex"/>
    <property type="evidence" value="ECO:0007669"/>
    <property type="project" value="InterPro"/>
</dbReference>
<dbReference type="SUPFAM" id="SSF57903">
    <property type="entry name" value="FYVE/PHD zinc finger"/>
    <property type="match status" value="2"/>
</dbReference>
<sequence>MSDGRTHYLPLSSLQTATGSNQTIQIALNSNNQIRFVTTKPIINQPTNSSSASSSTDGSTTGSTNSTTSIDNQPKTIIVASGNNAALPTTTPLNTIVLTHANNQKVILHSGTSTTTPTMNQMGIKTVQIGNNPSSTTVTKTPIIVRNPNVVTTGQQTDPIPASTLSKAANAIINISGDLNNKESEEKNFVVTAEMTQDIVRKALMNPNVAPEIAQKLLALQKHHQEQADFPHHSQFNQQHLSANRSDNSSNHRTNQRSSSSSRSSRFSRSKYDNDGDFIYEYPQPERHSRVSRPIRDEKEDTERMCSYIIKQMIDKIEKEERSTKHREVMAERRHKKAIQMKIKYRQNHIEVIRRNILRRKSVFNQHIKCMVDREIEEKLKRAQKKLSTPVVLKSNSLTVNHSNNVKVTITGVKHKLDSKDFDSNNKSNNSSSSSTTTTTPESESRTMKRPRLTISKSSPNTVDSPTVNNVNNVGKSSHHHSNQTHKKSPKNKSSSTTYCICNRTDDKSMMIACDDCGHWYHIKCIGMDKQEADDLEQYFCSDCKNRNPKLENSHQSRKSNSLSNSKSSPRSTNQQRKPGPGRKPKHRRSNTNNNSSNSINNSNDSADNHTVVIEHDDNDDKEYCFCHEKYESEKFYICCDQCNDWFHGRCVGVTCIRADQIDEYFCPRCQGEQSKSYRDIQPLVEEDFQRMEKIVKSVKVCFLFIMIC</sequence>
<feature type="compositionally biased region" description="Low complexity" evidence="5">
    <location>
        <begin position="248"/>
        <end position="267"/>
    </location>
</feature>
<feature type="compositionally biased region" description="Basic and acidic residues" evidence="5">
    <location>
        <begin position="284"/>
        <end position="298"/>
    </location>
</feature>
<feature type="region of interest" description="Disordered" evidence="5">
    <location>
        <begin position="42"/>
        <end position="71"/>
    </location>
</feature>
<dbReference type="InterPro" id="IPR001965">
    <property type="entry name" value="Znf_PHD"/>
</dbReference>
<dbReference type="GO" id="GO:0000978">
    <property type="term" value="F:RNA polymerase II cis-regulatory region sequence-specific DNA binding"/>
    <property type="evidence" value="ECO:0007669"/>
    <property type="project" value="TreeGrafter"/>
</dbReference>
<dbReference type="OrthoDB" id="6501837at2759"/>
<evidence type="ECO:0000259" key="6">
    <source>
        <dbReference type="PROSITE" id="PS50016"/>
    </source>
</evidence>
<dbReference type="GO" id="GO:0006357">
    <property type="term" value="P:regulation of transcription by RNA polymerase II"/>
    <property type="evidence" value="ECO:0007669"/>
    <property type="project" value="InterPro"/>
</dbReference>
<evidence type="ECO:0000256" key="4">
    <source>
        <dbReference type="PROSITE-ProRule" id="PRU00146"/>
    </source>
</evidence>
<feature type="region of interest" description="Disordered" evidence="5">
    <location>
        <begin position="239"/>
        <end position="298"/>
    </location>
</feature>
<feature type="compositionally biased region" description="Basic residues" evidence="5">
    <location>
        <begin position="477"/>
        <end position="491"/>
    </location>
</feature>
<dbReference type="PROSITE" id="PS01359">
    <property type="entry name" value="ZF_PHD_1"/>
    <property type="match status" value="2"/>
</dbReference>
<feature type="region of interest" description="Disordered" evidence="5">
    <location>
        <begin position="418"/>
        <end position="498"/>
    </location>
</feature>
<evidence type="ECO:0000313" key="7">
    <source>
        <dbReference type="EMBL" id="OTF81168.1"/>
    </source>
</evidence>
<dbReference type="Proteomes" id="UP000194236">
    <property type="component" value="Unassembled WGS sequence"/>
</dbReference>
<dbReference type="GO" id="GO:0008270">
    <property type="term" value="F:zinc ion binding"/>
    <property type="evidence" value="ECO:0007669"/>
    <property type="project" value="UniProtKB-KW"/>
</dbReference>
<dbReference type="PANTHER" id="PTHR45975">
    <property type="entry name" value="NUCLEOSOME-REMODELING FACTOR SUBUNIT BPTF"/>
    <property type="match status" value="1"/>
</dbReference>
<gene>
    <name evidence="7" type="ORF">BLA29_002938</name>
</gene>
<keyword evidence="2 4" id="KW-0863">Zinc-finger</keyword>
<dbReference type="InterPro" id="IPR019787">
    <property type="entry name" value="Znf_PHD-finger"/>
</dbReference>